<dbReference type="Proteomes" id="UP000316688">
    <property type="component" value="Unassembled WGS sequence"/>
</dbReference>
<feature type="signal peptide" evidence="2">
    <location>
        <begin position="1"/>
        <end position="22"/>
    </location>
</feature>
<evidence type="ECO:0000313" key="4">
    <source>
        <dbReference type="EMBL" id="TVO65546.1"/>
    </source>
</evidence>
<sequence length="176" mass="18848">MRMKKLCPLALVLTGISGPVLAQQGYVGFSIGSVDVDIEGYPTATPTAFISHFGGEVNEYFSYEFRVGNGIADDDIDVLGSNVDVSLNPFYGAYGIGRLPISDRISFYGLAGYTYGETKFEGPGGVEEESESDLSYGVGGQIGLTDRITGFVEYVQYIDGSDFEVSGISVGGTYRY</sequence>
<comment type="caution">
    <text evidence="4">The sequence shown here is derived from an EMBL/GenBank/DDBJ whole genome shotgun (WGS) entry which is preliminary data.</text>
</comment>
<gene>
    <name evidence="4" type="ORF">FPL11_05630</name>
</gene>
<dbReference type="AlphaFoldDB" id="A0A557RKA6"/>
<dbReference type="EMBL" id="VMKP01000002">
    <property type="protein sequence ID" value="TVO65546.1"/>
    <property type="molecule type" value="Genomic_DNA"/>
</dbReference>
<dbReference type="RefSeq" id="WP_144347765.1">
    <property type="nucleotide sequence ID" value="NZ_VMKP01000002.1"/>
</dbReference>
<protein>
    <submittedName>
        <fullName evidence="4">Porin family protein</fullName>
    </submittedName>
</protein>
<dbReference type="InterPro" id="IPR011250">
    <property type="entry name" value="OMP/PagP_B-barrel"/>
</dbReference>
<dbReference type="InterPro" id="IPR027385">
    <property type="entry name" value="Beta-barrel_OMP"/>
</dbReference>
<evidence type="ECO:0000256" key="2">
    <source>
        <dbReference type="SAM" id="SignalP"/>
    </source>
</evidence>
<organism evidence="4 5">
    <name type="scientific">Spiribacter aquaticus</name>
    <dbReference type="NCBI Taxonomy" id="1935996"/>
    <lineage>
        <taxon>Bacteria</taxon>
        <taxon>Pseudomonadati</taxon>
        <taxon>Pseudomonadota</taxon>
        <taxon>Gammaproteobacteria</taxon>
        <taxon>Chromatiales</taxon>
        <taxon>Ectothiorhodospiraceae</taxon>
        <taxon>Spiribacter</taxon>
    </lineage>
</organism>
<evidence type="ECO:0000313" key="5">
    <source>
        <dbReference type="Proteomes" id="UP000316688"/>
    </source>
</evidence>
<accession>A0A557RKA6</accession>
<name>A0A557RKA6_9GAMM</name>
<dbReference type="SUPFAM" id="SSF56925">
    <property type="entry name" value="OMPA-like"/>
    <property type="match status" value="1"/>
</dbReference>
<dbReference type="Pfam" id="PF13505">
    <property type="entry name" value="OMP_b-brl"/>
    <property type="match status" value="1"/>
</dbReference>
<feature type="domain" description="Outer membrane protein beta-barrel" evidence="3">
    <location>
        <begin position="10"/>
        <end position="175"/>
    </location>
</feature>
<keyword evidence="1 2" id="KW-0732">Signal</keyword>
<feature type="chain" id="PRO_5021719899" evidence="2">
    <location>
        <begin position="23"/>
        <end position="176"/>
    </location>
</feature>
<evidence type="ECO:0000256" key="1">
    <source>
        <dbReference type="ARBA" id="ARBA00022729"/>
    </source>
</evidence>
<dbReference type="Gene3D" id="2.40.160.20">
    <property type="match status" value="1"/>
</dbReference>
<proteinExistence type="predicted"/>
<evidence type="ECO:0000259" key="3">
    <source>
        <dbReference type="Pfam" id="PF13505"/>
    </source>
</evidence>
<reference evidence="4 5" key="1">
    <citation type="submission" date="2019-07" db="EMBL/GenBank/DDBJ databases">
        <title>Reclasification of Spiribacter aquaticus.</title>
        <authorList>
            <person name="Leon M.J."/>
            <person name="Sanchez-Porro C."/>
            <person name="Ventosa A."/>
        </authorList>
    </citation>
    <scope>NUCLEOTIDE SEQUENCE [LARGE SCALE GENOMIC DNA]</scope>
    <source>
        <strain evidence="4 5">SP30</strain>
    </source>
</reference>
<keyword evidence="5" id="KW-1185">Reference proteome</keyword>